<evidence type="ECO:0000256" key="1">
    <source>
        <dbReference type="SAM" id="MobiDB-lite"/>
    </source>
</evidence>
<dbReference type="AlphaFoldDB" id="A0A0L0F5Y2"/>
<feature type="region of interest" description="Disordered" evidence="1">
    <location>
        <begin position="1"/>
        <end position="37"/>
    </location>
</feature>
<reference evidence="2 3" key="1">
    <citation type="submission" date="2011-02" db="EMBL/GenBank/DDBJ databases">
        <title>The Genome Sequence of Sphaeroforma arctica JP610.</title>
        <authorList>
            <consortium name="The Broad Institute Genome Sequencing Platform"/>
            <person name="Russ C."/>
            <person name="Cuomo C."/>
            <person name="Young S.K."/>
            <person name="Zeng Q."/>
            <person name="Gargeya S."/>
            <person name="Alvarado L."/>
            <person name="Berlin A."/>
            <person name="Chapman S.B."/>
            <person name="Chen Z."/>
            <person name="Freedman E."/>
            <person name="Gellesch M."/>
            <person name="Goldberg J."/>
            <person name="Griggs A."/>
            <person name="Gujja S."/>
            <person name="Heilman E."/>
            <person name="Heiman D."/>
            <person name="Howarth C."/>
            <person name="Mehta T."/>
            <person name="Neiman D."/>
            <person name="Pearson M."/>
            <person name="Roberts A."/>
            <person name="Saif S."/>
            <person name="Shea T."/>
            <person name="Shenoy N."/>
            <person name="Sisk P."/>
            <person name="Stolte C."/>
            <person name="Sykes S."/>
            <person name="White J."/>
            <person name="Yandava C."/>
            <person name="Burger G."/>
            <person name="Gray M.W."/>
            <person name="Holland P.W.H."/>
            <person name="King N."/>
            <person name="Lang F.B.F."/>
            <person name="Roger A.J."/>
            <person name="Ruiz-Trillo I."/>
            <person name="Haas B."/>
            <person name="Nusbaum C."/>
            <person name="Birren B."/>
        </authorList>
    </citation>
    <scope>NUCLEOTIDE SEQUENCE [LARGE SCALE GENOMIC DNA]</scope>
    <source>
        <strain evidence="2 3">JP610</strain>
    </source>
</reference>
<feature type="non-terminal residue" evidence="2">
    <location>
        <position position="1"/>
    </location>
</feature>
<feature type="non-terminal residue" evidence="2">
    <location>
        <position position="65"/>
    </location>
</feature>
<name>A0A0L0F5Y2_9EUKA</name>
<accession>A0A0L0F5Y2</accession>
<dbReference type="GeneID" id="25915841"/>
<feature type="compositionally biased region" description="Low complexity" evidence="1">
    <location>
        <begin position="11"/>
        <end position="31"/>
    </location>
</feature>
<organism evidence="2 3">
    <name type="scientific">Sphaeroforma arctica JP610</name>
    <dbReference type="NCBI Taxonomy" id="667725"/>
    <lineage>
        <taxon>Eukaryota</taxon>
        <taxon>Ichthyosporea</taxon>
        <taxon>Ichthyophonida</taxon>
        <taxon>Sphaeroforma</taxon>
    </lineage>
</organism>
<dbReference type="EMBL" id="KQ247555">
    <property type="protein sequence ID" value="KNC72115.1"/>
    <property type="molecule type" value="Genomic_DNA"/>
</dbReference>
<dbReference type="RefSeq" id="XP_014146017.1">
    <property type="nucleotide sequence ID" value="XM_014290542.1"/>
</dbReference>
<sequence length="65" mass="6589">DADSQVIEVLSPSASAHANSTTNSESNSGTNSGIGGGKDRTAIGFLFIRLEYVPAGRPPGEADVV</sequence>
<gene>
    <name evidence="2" type="ORF">SARC_15337</name>
</gene>
<evidence type="ECO:0000313" key="2">
    <source>
        <dbReference type="EMBL" id="KNC72115.1"/>
    </source>
</evidence>
<protein>
    <submittedName>
        <fullName evidence="2">Uncharacterized protein</fullName>
    </submittedName>
</protein>
<proteinExistence type="predicted"/>
<evidence type="ECO:0000313" key="3">
    <source>
        <dbReference type="Proteomes" id="UP000054560"/>
    </source>
</evidence>
<dbReference type="Proteomes" id="UP000054560">
    <property type="component" value="Unassembled WGS sequence"/>
</dbReference>
<keyword evidence="3" id="KW-1185">Reference proteome</keyword>